<reference evidence="2" key="1">
    <citation type="submission" date="2021-07" db="EMBL/GenBank/DDBJ databases">
        <authorList>
            <person name="Catto M.A."/>
            <person name="Jacobson A."/>
            <person name="Kennedy G."/>
            <person name="Labadie P."/>
            <person name="Hunt B.G."/>
            <person name="Srinivasan R."/>
        </authorList>
    </citation>
    <scope>NUCLEOTIDE SEQUENCE</scope>
    <source>
        <strain evidence="2">PL_HMW_Pooled</strain>
        <tissue evidence="2">Head</tissue>
    </source>
</reference>
<feature type="region of interest" description="Disordered" evidence="1">
    <location>
        <begin position="64"/>
        <end position="97"/>
    </location>
</feature>
<dbReference type="EMBL" id="JAHWGI010000259">
    <property type="protein sequence ID" value="KAK3911335.1"/>
    <property type="molecule type" value="Genomic_DNA"/>
</dbReference>
<keyword evidence="3" id="KW-1185">Reference proteome</keyword>
<feature type="non-terminal residue" evidence="2">
    <location>
        <position position="1"/>
    </location>
</feature>
<reference evidence="2" key="2">
    <citation type="journal article" date="2023" name="BMC Genomics">
        <title>Pest status, molecular evolution, and epigenetic factors derived from the genome assembly of Frankliniella fusca, a thysanopteran phytovirus vector.</title>
        <authorList>
            <person name="Catto M.A."/>
            <person name="Labadie P.E."/>
            <person name="Jacobson A.L."/>
            <person name="Kennedy G.G."/>
            <person name="Srinivasan R."/>
            <person name="Hunt B.G."/>
        </authorList>
    </citation>
    <scope>NUCLEOTIDE SEQUENCE</scope>
    <source>
        <strain evidence="2">PL_HMW_Pooled</strain>
    </source>
</reference>
<feature type="compositionally biased region" description="Polar residues" evidence="1">
    <location>
        <begin position="18"/>
        <end position="32"/>
    </location>
</feature>
<gene>
    <name evidence="2" type="ORF">KUF71_021116</name>
</gene>
<evidence type="ECO:0000256" key="1">
    <source>
        <dbReference type="SAM" id="MobiDB-lite"/>
    </source>
</evidence>
<sequence length="379" mass="39610">RRVRTSWGKPKYSKGVSGFQTDDPPSNGNAHSCANLQQRVEKRCIKGSFAGDLWGLSALFPPTSMMQDPGREEAASSSASSSATPIQSVEQPAPLCSGPAAMAQMGVVASHQHPGAPALGPGPTASAFYGMPFAGPPRQPTPAASQAGPSGGFQGPSYAGHVHCSPAALAGPSGAGFQGPPYAGQVQYSSGAQAGYHGVLYAGQHAQTAACTSGPMYQMPSTGFSAFNAPAQYGHFAPLHHQVILPQLMNSVAFASPEGTAGKRRPGRPPGSKNKSSAGTKHMRVESDADPAVIARPEIPEEQECDKDIPRRDEDCCCRCALYQGFFVVLPCGHYGLCRDCVIAERRQAVTENRPDFCPCGGVVGMYRRAFKVGALDCS</sequence>
<feature type="region of interest" description="Disordered" evidence="1">
    <location>
        <begin position="257"/>
        <end position="306"/>
    </location>
</feature>
<feature type="region of interest" description="Disordered" evidence="1">
    <location>
        <begin position="134"/>
        <end position="154"/>
    </location>
</feature>
<evidence type="ECO:0000313" key="2">
    <source>
        <dbReference type="EMBL" id="KAK3911335.1"/>
    </source>
</evidence>
<name>A0AAE1GXW6_9NEOP</name>
<protein>
    <submittedName>
        <fullName evidence="2">Sodium/potassium/calcium exchanger 1</fullName>
    </submittedName>
</protein>
<organism evidence="2 3">
    <name type="scientific">Frankliniella fusca</name>
    <dbReference type="NCBI Taxonomy" id="407009"/>
    <lineage>
        <taxon>Eukaryota</taxon>
        <taxon>Metazoa</taxon>
        <taxon>Ecdysozoa</taxon>
        <taxon>Arthropoda</taxon>
        <taxon>Hexapoda</taxon>
        <taxon>Insecta</taxon>
        <taxon>Pterygota</taxon>
        <taxon>Neoptera</taxon>
        <taxon>Paraneoptera</taxon>
        <taxon>Thysanoptera</taxon>
        <taxon>Terebrantia</taxon>
        <taxon>Thripoidea</taxon>
        <taxon>Thripidae</taxon>
        <taxon>Frankliniella</taxon>
    </lineage>
</organism>
<feature type="region of interest" description="Disordered" evidence="1">
    <location>
        <begin position="1"/>
        <end position="32"/>
    </location>
</feature>
<evidence type="ECO:0000313" key="3">
    <source>
        <dbReference type="Proteomes" id="UP001219518"/>
    </source>
</evidence>
<proteinExistence type="predicted"/>
<accession>A0AAE1GXW6</accession>
<dbReference type="AlphaFoldDB" id="A0AAE1GXW6"/>
<dbReference type="Proteomes" id="UP001219518">
    <property type="component" value="Unassembled WGS sequence"/>
</dbReference>
<comment type="caution">
    <text evidence="2">The sequence shown here is derived from an EMBL/GenBank/DDBJ whole genome shotgun (WGS) entry which is preliminary data.</text>
</comment>